<dbReference type="SFLD" id="SFLDF00027">
    <property type="entry name" value="p-type_atpase"/>
    <property type="match status" value="1"/>
</dbReference>
<feature type="region of interest" description="Disordered" evidence="14">
    <location>
        <begin position="630"/>
        <end position="669"/>
    </location>
</feature>
<feature type="domain" description="P-type ATPase A" evidence="15">
    <location>
        <begin position="118"/>
        <end position="217"/>
    </location>
</feature>
<dbReference type="InterPro" id="IPR044492">
    <property type="entry name" value="P_typ_ATPase_HD_dom"/>
</dbReference>
<dbReference type="InterPro" id="IPR001757">
    <property type="entry name" value="P_typ_ATPase"/>
</dbReference>
<dbReference type="SUPFAM" id="SSF81653">
    <property type="entry name" value="Calcium ATPase, transduction domain A"/>
    <property type="match status" value="1"/>
</dbReference>
<dbReference type="CDD" id="cd02079">
    <property type="entry name" value="P-type_ATPase_HM"/>
    <property type="match status" value="1"/>
</dbReference>
<keyword evidence="11" id="KW-0186">Copper</keyword>
<feature type="transmembrane region" description="Helical" evidence="13">
    <location>
        <begin position="36"/>
        <end position="56"/>
    </location>
</feature>
<dbReference type="InterPro" id="IPR018303">
    <property type="entry name" value="ATPase_P-typ_P_site"/>
</dbReference>
<keyword evidence="9" id="KW-1278">Translocase</keyword>
<dbReference type="GO" id="GO:0019829">
    <property type="term" value="F:ATPase-coupled monoatomic cation transmembrane transporter activity"/>
    <property type="evidence" value="ECO:0007669"/>
    <property type="project" value="InterPro"/>
</dbReference>
<dbReference type="InterPro" id="IPR059000">
    <property type="entry name" value="ATPase_P-type_domA"/>
</dbReference>
<organism evidence="16 17">
    <name type="scientific">Acidipropionibacterium jensenii</name>
    <dbReference type="NCBI Taxonomy" id="1749"/>
    <lineage>
        <taxon>Bacteria</taxon>
        <taxon>Bacillati</taxon>
        <taxon>Actinomycetota</taxon>
        <taxon>Actinomycetes</taxon>
        <taxon>Propionibacteriales</taxon>
        <taxon>Propionibacteriaceae</taxon>
        <taxon>Acidipropionibacterium</taxon>
    </lineage>
</organism>
<dbReference type="Gene3D" id="2.70.150.10">
    <property type="entry name" value="Calcium-transporting ATPase, cytoplasmic transduction domain A"/>
    <property type="match status" value="1"/>
</dbReference>
<gene>
    <name evidence="16" type="ORF">C0Z10_11435</name>
</gene>
<evidence type="ECO:0000256" key="2">
    <source>
        <dbReference type="ARBA" id="ARBA00006024"/>
    </source>
</evidence>
<dbReference type="PRINTS" id="PR00120">
    <property type="entry name" value="HATPASE"/>
</dbReference>
<keyword evidence="4 13" id="KW-0812">Transmembrane</keyword>
<dbReference type="SFLD" id="SFLDG00002">
    <property type="entry name" value="C1.7:_P-type_atpase_like"/>
    <property type="match status" value="1"/>
</dbReference>
<dbReference type="SUPFAM" id="SSF56784">
    <property type="entry name" value="HAD-like"/>
    <property type="match status" value="1"/>
</dbReference>
<evidence type="ECO:0000313" key="17">
    <source>
        <dbReference type="Proteomes" id="UP000285875"/>
    </source>
</evidence>
<dbReference type="EMBL" id="CP025570">
    <property type="protein sequence ID" value="AZZ40256.1"/>
    <property type="molecule type" value="Genomic_DNA"/>
</dbReference>
<evidence type="ECO:0000256" key="12">
    <source>
        <dbReference type="ARBA" id="ARBA00023136"/>
    </source>
</evidence>
<dbReference type="InterPro" id="IPR008250">
    <property type="entry name" value="ATPase_P-typ_transduc_dom_A_sf"/>
</dbReference>
<name>A0A3Q9UM02_9ACTN</name>
<dbReference type="NCBIfam" id="TIGR01494">
    <property type="entry name" value="ATPase_P-type"/>
    <property type="match status" value="2"/>
</dbReference>
<evidence type="ECO:0000313" key="16">
    <source>
        <dbReference type="EMBL" id="AZZ40256.1"/>
    </source>
</evidence>
<dbReference type="GO" id="GO:0046872">
    <property type="term" value="F:metal ion binding"/>
    <property type="evidence" value="ECO:0007669"/>
    <property type="project" value="UniProtKB-KW"/>
</dbReference>
<evidence type="ECO:0000256" key="14">
    <source>
        <dbReference type="SAM" id="MobiDB-lite"/>
    </source>
</evidence>
<sequence>MMSALRRPGPRLAAAGILIAAALVMGRLGTDWALPGNIAMAAAAIISTIPIAAAALRALRSRTIGIDLLVTIASIGALAIGNYWEAAAVTFLFAFGHVLEQGAMTRTRSALTDLVRSAPQDAVLVRDGRTETVPTRTLRPDDVVLVAAGSSVPVDGTVISGSGAADESAVTGESMPAEKTPGDQVRSGTTLTSGMVQVRAEKVGSQTLLARIVARVEEAQDARGRVQTMMDRFGRWYTPAIIVLAIVVGLISGSLTLALTLLVIGCPGALVISVPVAVVAGIGRGARDGILIRGGEHLETAAKVDTVVFDKTGTLTTGHPELTDVVAYGAAGEEEVLRWAALAEIGSGHPLAGPILDAARSHGVAPGGVPGEADAIPGRGLIADVLDAEHPQTRHRVVVGTVELAGQELGSDKESDTAWAARTSARLAGGGATPVTVVRDGVLLGVLAIADTIRADAPAALSRLRRTGVTRLVMLSGDRQEVASAVADQLGIDDARGGLLPEDKLAAVQELRAGGAIVAMVGDGINDAPALAAADVGVAMGAAGSALAVETSDIALMADDLTRLPESLRLARRTRAVIRQNIVIAVATVTLLLAGVLLGGVTMALGMLVHEASVLVVIVNALRLLGRRARTREESRQDQAGKQDQPWQTSEHGGSRSGRPGASPQQQAA</sequence>
<feature type="transmembrane region" description="Helical" evidence="13">
    <location>
        <begin position="257"/>
        <end position="283"/>
    </location>
</feature>
<keyword evidence="6 13" id="KW-0547">Nucleotide-binding</keyword>
<feature type="compositionally biased region" description="Basic and acidic residues" evidence="14">
    <location>
        <begin position="631"/>
        <end position="641"/>
    </location>
</feature>
<dbReference type="InterPro" id="IPR023214">
    <property type="entry name" value="HAD_sf"/>
</dbReference>
<evidence type="ECO:0000256" key="7">
    <source>
        <dbReference type="ARBA" id="ARBA00022796"/>
    </source>
</evidence>
<keyword evidence="3 13" id="KW-1003">Cell membrane</keyword>
<dbReference type="NCBIfam" id="TIGR01525">
    <property type="entry name" value="ATPase-IB_hvy"/>
    <property type="match status" value="1"/>
</dbReference>
<proteinExistence type="inferred from homology"/>
<feature type="compositionally biased region" description="Low complexity" evidence="14">
    <location>
        <begin position="657"/>
        <end position="669"/>
    </location>
</feature>
<comment type="subcellular location">
    <subcellularLocation>
        <location evidence="1">Cell membrane</location>
        <topology evidence="1">Multi-pass membrane protein</topology>
    </subcellularLocation>
</comment>
<dbReference type="Proteomes" id="UP000285875">
    <property type="component" value="Chromosome"/>
</dbReference>
<feature type="transmembrane region" description="Helical" evidence="13">
    <location>
        <begin position="233"/>
        <end position="251"/>
    </location>
</feature>
<dbReference type="GO" id="GO:0005524">
    <property type="term" value="F:ATP binding"/>
    <property type="evidence" value="ECO:0007669"/>
    <property type="project" value="UniProtKB-UniRule"/>
</dbReference>
<dbReference type="PRINTS" id="PR00119">
    <property type="entry name" value="CATATPASE"/>
</dbReference>
<dbReference type="KEGG" id="aji:C0Z10_11435"/>
<feature type="transmembrane region" description="Helical" evidence="13">
    <location>
        <begin position="582"/>
        <end position="601"/>
    </location>
</feature>
<feature type="compositionally biased region" description="Polar residues" evidence="14">
    <location>
        <begin position="642"/>
        <end position="652"/>
    </location>
</feature>
<dbReference type="AlphaFoldDB" id="A0A3Q9UM02"/>
<keyword evidence="10 13" id="KW-1133">Transmembrane helix</keyword>
<evidence type="ECO:0000256" key="10">
    <source>
        <dbReference type="ARBA" id="ARBA00022989"/>
    </source>
</evidence>
<keyword evidence="8 13" id="KW-0067">ATP-binding</keyword>
<evidence type="ECO:0000256" key="13">
    <source>
        <dbReference type="RuleBase" id="RU362081"/>
    </source>
</evidence>
<dbReference type="InterPro" id="IPR023298">
    <property type="entry name" value="ATPase_P-typ_TM_dom_sf"/>
</dbReference>
<dbReference type="InterPro" id="IPR027256">
    <property type="entry name" value="P-typ_ATPase_IB"/>
</dbReference>
<evidence type="ECO:0000256" key="6">
    <source>
        <dbReference type="ARBA" id="ARBA00022741"/>
    </source>
</evidence>
<accession>A0A3Q9UM02</accession>
<dbReference type="PROSITE" id="PS00154">
    <property type="entry name" value="ATPASE_E1_E2"/>
    <property type="match status" value="1"/>
</dbReference>
<dbReference type="GO" id="GO:0005886">
    <property type="term" value="C:plasma membrane"/>
    <property type="evidence" value="ECO:0007669"/>
    <property type="project" value="UniProtKB-SubCell"/>
</dbReference>
<feature type="region of interest" description="Disordered" evidence="14">
    <location>
        <begin position="161"/>
        <end position="189"/>
    </location>
</feature>
<dbReference type="PANTHER" id="PTHR48085">
    <property type="entry name" value="CADMIUM/ZINC-TRANSPORTING ATPASE HMA2-RELATED"/>
    <property type="match status" value="1"/>
</dbReference>
<protein>
    <submittedName>
        <fullName evidence="16">Cation-transporting P-type ATPase</fullName>
    </submittedName>
</protein>
<reference evidence="17" key="1">
    <citation type="submission" date="2017-12" db="EMBL/GenBank/DDBJ databases">
        <title>Whole genome sequencing of Acidipropionibacterium jensenii strains JS279 and JS280.</title>
        <authorList>
            <person name="Deptula P."/>
            <person name="Laine P."/>
            <person name="Smolander O.-P."/>
            <person name="Paulin L."/>
            <person name="Auvinen P."/>
            <person name="Varmanen P."/>
        </authorList>
    </citation>
    <scope>NUCLEOTIDE SEQUENCE [LARGE SCALE GENOMIC DNA]</scope>
    <source>
        <strain evidence="17">JS280</strain>
    </source>
</reference>
<dbReference type="Pfam" id="PF00122">
    <property type="entry name" value="E1-E2_ATPase"/>
    <property type="match status" value="1"/>
</dbReference>
<dbReference type="Gene3D" id="3.40.50.1000">
    <property type="entry name" value="HAD superfamily/HAD-like"/>
    <property type="match status" value="1"/>
</dbReference>
<evidence type="ECO:0000256" key="1">
    <source>
        <dbReference type="ARBA" id="ARBA00004651"/>
    </source>
</evidence>
<dbReference type="SUPFAM" id="SSF81665">
    <property type="entry name" value="Calcium ATPase, transmembrane domain M"/>
    <property type="match status" value="1"/>
</dbReference>
<evidence type="ECO:0000256" key="9">
    <source>
        <dbReference type="ARBA" id="ARBA00022967"/>
    </source>
</evidence>
<keyword evidence="12 13" id="KW-0472">Membrane</keyword>
<evidence type="ECO:0000259" key="15">
    <source>
        <dbReference type="Pfam" id="PF00122"/>
    </source>
</evidence>
<keyword evidence="7" id="KW-0187">Copper transport</keyword>
<dbReference type="GO" id="GO:0016887">
    <property type="term" value="F:ATP hydrolysis activity"/>
    <property type="evidence" value="ECO:0007669"/>
    <property type="project" value="InterPro"/>
</dbReference>
<keyword evidence="7" id="KW-0406">Ion transport</keyword>
<comment type="similarity">
    <text evidence="2 13">Belongs to the cation transport ATPase (P-type) (TC 3.A.3) family. Type IB subfamily.</text>
</comment>
<dbReference type="RefSeq" id="WP_097799459.1">
    <property type="nucleotide sequence ID" value="NZ_CP025570.1"/>
</dbReference>
<evidence type="ECO:0000256" key="3">
    <source>
        <dbReference type="ARBA" id="ARBA00022475"/>
    </source>
</evidence>
<dbReference type="PANTHER" id="PTHR48085:SF5">
    <property type="entry name" value="CADMIUM_ZINC-TRANSPORTING ATPASE HMA4-RELATED"/>
    <property type="match status" value="1"/>
</dbReference>
<dbReference type="InterPro" id="IPR036412">
    <property type="entry name" value="HAD-like_sf"/>
</dbReference>
<evidence type="ECO:0000256" key="4">
    <source>
        <dbReference type="ARBA" id="ARBA00022692"/>
    </source>
</evidence>
<dbReference type="Gene3D" id="3.40.1110.10">
    <property type="entry name" value="Calcium-transporting ATPase, cytoplasmic domain N"/>
    <property type="match status" value="1"/>
</dbReference>
<evidence type="ECO:0000256" key="11">
    <source>
        <dbReference type="ARBA" id="ARBA00023008"/>
    </source>
</evidence>
<dbReference type="SFLD" id="SFLDS00003">
    <property type="entry name" value="Haloacid_Dehalogenase"/>
    <property type="match status" value="1"/>
</dbReference>
<feature type="transmembrane region" description="Helical" evidence="13">
    <location>
        <begin position="607"/>
        <end position="626"/>
    </location>
</feature>
<evidence type="ECO:0000256" key="8">
    <source>
        <dbReference type="ARBA" id="ARBA00022840"/>
    </source>
</evidence>
<evidence type="ECO:0000256" key="5">
    <source>
        <dbReference type="ARBA" id="ARBA00022723"/>
    </source>
</evidence>
<dbReference type="InterPro" id="IPR051014">
    <property type="entry name" value="Cation_Transport_ATPase_IB"/>
</dbReference>
<dbReference type="InterPro" id="IPR023299">
    <property type="entry name" value="ATPase_P-typ_cyto_dom_N"/>
</dbReference>
<keyword evidence="5 13" id="KW-0479">Metal-binding</keyword>
<keyword evidence="7" id="KW-0813">Transport</keyword>
<dbReference type="GO" id="GO:0006825">
    <property type="term" value="P:copper ion transport"/>
    <property type="evidence" value="ECO:0007669"/>
    <property type="project" value="UniProtKB-KW"/>
</dbReference>
<dbReference type="FunFam" id="2.70.150.10:FF:000020">
    <property type="entry name" value="Copper-exporting P-type ATPase A"/>
    <property type="match status" value="1"/>
</dbReference>
<dbReference type="Pfam" id="PF00702">
    <property type="entry name" value="Hydrolase"/>
    <property type="match status" value="1"/>
</dbReference>